<evidence type="ECO:0000256" key="1">
    <source>
        <dbReference type="ARBA" id="ARBA00002963"/>
    </source>
</evidence>
<dbReference type="OMA" id="IVDWNNG"/>
<accession>A0A3E2HHH8</accession>
<evidence type="ECO:0000313" key="7">
    <source>
        <dbReference type="EMBL" id="RFU32622.1"/>
    </source>
</evidence>
<dbReference type="InterPro" id="IPR012882">
    <property type="entry name" value="Fmp46"/>
</dbReference>
<evidence type="ECO:0000313" key="8">
    <source>
        <dbReference type="Proteomes" id="UP000258309"/>
    </source>
</evidence>
<keyword evidence="4" id="KW-0809">Transit peptide</keyword>
<dbReference type="OrthoDB" id="59229at2759"/>
<protein>
    <submittedName>
        <fullName evidence="7">Uncharacterized protein</fullName>
    </submittedName>
</protein>
<organism evidence="7 8">
    <name type="scientific">Scytalidium lignicola</name>
    <name type="common">Hyphomycete</name>
    <dbReference type="NCBI Taxonomy" id="5539"/>
    <lineage>
        <taxon>Eukaryota</taxon>
        <taxon>Fungi</taxon>
        <taxon>Dikarya</taxon>
        <taxon>Ascomycota</taxon>
        <taxon>Pezizomycotina</taxon>
        <taxon>Leotiomycetes</taxon>
        <taxon>Leotiomycetes incertae sedis</taxon>
        <taxon>Scytalidium</taxon>
    </lineage>
</organism>
<dbReference type="Pfam" id="PF07955">
    <property type="entry name" value="DUF1687"/>
    <property type="match status" value="1"/>
</dbReference>
<evidence type="ECO:0000256" key="2">
    <source>
        <dbReference type="ARBA" id="ARBA00004173"/>
    </source>
</evidence>
<feature type="non-terminal residue" evidence="7">
    <location>
        <position position="1"/>
    </location>
</feature>
<evidence type="ECO:0000256" key="4">
    <source>
        <dbReference type="ARBA" id="ARBA00022946"/>
    </source>
</evidence>
<comment type="similarity">
    <text evidence="3">Belongs to the FMP46 family.</text>
</comment>
<dbReference type="EMBL" id="NCSJ02000051">
    <property type="protein sequence ID" value="RFU32622.1"/>
    <property type="molecule type" value="Genomic_DNA"/>
</dbReference>
<evidence type="ECO:0000256" key="6">
    <source>
        <dbReference type="ARBA" id="ARBA00023128"/>
    </source>
</evidence>
<dbReference type="PANTHER" id="PTHR28071:SF1">
    <property type="entry name" value="REDOX PROTEIN FMP46, MITOCHONDRIAL-RELATED"/>
    <property type="match status" value="1"/>
</dbReference>
<keyword evidence="8" id="KW-1185">Reference proteome</keyword>
<dbReference type="SUPFAM" id="SSF52833">
    <property type="entry name" value="Thioredoxin-like"/>
    <property type="match status" value="1"/>
</dbReference>
<evidence type="ECO:0000256" key="5">
    <source>
        <dbReference type="ARBA" id="ARBA00023002"/>
    </source>
</evidence>
<sequence length="141" mass="15568">MFRFHKTLDVITLFHKTSVPASVRVQTLLKQASANISAYATEDQASNTSAQLKPNREEFELNITEDPPTPDQLKNILEYLGPNSAGKVITGAKSESDAIRKLKENGDNFRRPVTVDWNNGKAVAGENASEILKMVQAIPEE</sequence>
<dbReference type="GO" id="GO:0005739">
    <property type="term" value="C:mitochondrion"/>
    <property type="evidence" value="ECO:0007669"/>
    <property type="project" value="UniProtKB-SubCell"/>
</dbReference>
<proteinExistence type="inferred from homology"/>
<evidence type="ECO:0000256" key="3">
    <source>
        <dbReference type="ARBA" id="ARBA00009734"/>
    </source>
</evidence>
<gene>
    <name evidence="7" type="ORF">B7463_g3723</name>
</gene>
<dbReference type="Gene3D" id="3.40.30.10">
    <property type="entry name" value="Glutaredoxin"/>
    <property type="match status" value="1"/>
</dbReference>
<comment type="function">
    <text evidence="1">Putative mitochondrial redox protein which could be involved in the reduction of small toxic molecules.</text>
</comment>
<reference evidence="7 8" key="1">
    <citation type="submission" date="2018-05" db="EMBL/GenBank/DDBJ databases">
        <title>Draft genome sequence of Scytalidium lignicola DSM 105466, a ubiquitous saprotrophic fungus.</title>
        <authorList>
            <person name="Buettner E."/>
            <person name="Gebauer A.M."/>
            <person name="Hofrichter M."/>
            <person name="Liers C."/>
            <person name="Kellner H."/>
        </authorList>
    </citation>
    <scope>NUCLEOTIDE SEQUENCE [LARGE SCALE GENOMIC DNA]</scope>
    <source>
        <strain evidence="7 8">DSM 105466</strain>
    </source>
</reference>
<dbReference type="Proteomes" id="UP000258309">
    <property type="component" value="Unassembled WGS sequence"/>
</dbReference>
<keyword evidence="6" id="KW-0496">Mitochondrion</keyword>
<dbReference type="GO" id="GO:0016491">
    <property type="term" value="F:oxidoreductase activity"/>
    <property type="evidence" value="ECO:0007669"/>
    <property type="project" value="UniProtKB-KW"/>
</dbReference>
<dbReference type="AlphaFoldDB" id="A0A3E2HHH8"/>
<dbReference type="InterPro" id="IPR036249">
    <property type="entry name" value="Thioredoxin-like_sf"/>
</dbReference>
<dbReference type="PANTHER" id="PTHR28071">
    <property type="entry name" value="REDOX PROTEIN FMP46, MITOCHONDRIAL-RELATED"/>
    <property type="match status" value="1"/>
</dbReference>
<keyword evidence="5" id="KW-0560">Oxidoreductase</keyword>
<comment type="subcellular location">
    <subcellularLocation>
        <location evidence="2">Mitochondrion</location>
    </subcellularLocation>
</comment>
<comment type="caution">
    <text evidence="7">The sequence shown here is derived from an EMBL/GenBank/DDBJ whole genome shotgun (WGS) entry which is preliminary data.</text>
</comment>
<name>A0A3E2HHH8_SCYLI</name>
<feature type="non-terminal residue" evidence="7">
    <location>
        <position position="141"/>
    </location>
</feature>